<dbReference type="InterPro" id="IPR036397">
    <property type="entry name" value="RNaseH_sf"/>
</dbReference>
<dbReference type="Gene3D" id="3.30.420.10">
    <property type="entry name" value="Ribonuclease H-like superfamily/Ribonuclease H"/>
    <property type="match status" value="1"/>
</dbReference>
<evidence type="ECO:0000256" key="1">
    <source>
        <dbReference type="SAM" id="MobiDB-lite"/>
    </source>
</evidence>
<accession>A0ABY6LE34</accession>
<evidence type="ECO:0000313" key="3">
    <source>
        <dbReference type="Proteomes" id="UP001235939"/>
    </source>
</evidence>
<proteinExistence type="predicted"/>
<reference evidence="2 3" key="1">
    <citation type="submission" date="2022-01" db="EMBL/GenBank/DDBJ databases">
        <title>A chromosomal length assembly of Cordylochernes scorpioides.</title>
        <authorList>
            <person name="Zeh D."/>
            <person name="Zeh J."/>
        </authorList>
    </citation>
    <scope>NUCLEOTIDE SEQUENCE [LARGE SCALE GENOMIC DNA]</scope>
    <source>
        <strain evidence="2">IN4F17</strain>
        <tissue evidence="2">Whole Body</tissue>
    </source>
</reference>
<dbReference type="Proteomes" id="UP001235939">
    <property type="component" value="Chromosome 16"/>
</dbReference>
<evidence type="ECO:0000313" key="2">
    <source>
        <dbReference type="EMBL" id="UYV78511.1"/>
    </source>
</evidence>
<sequence>MLHGLVDQHFSNYDEAKKWIDEWIAAKEPAFFRAKIRHLPKRWEKECRCNQSDVSTCGSAYPSTSSGGPTSHLYRHPETCARHPRSIPSRPEPFPVDWLLMACTHAVR</sequence>
<gene>
    <name evidence="2" type="ORF">LAZ67_16001827</name>
</gene>
<protein>
    <recommendedName>
        <fullName evidence="4">Mariner Mos1 transposase</fullName>
    </recommendedName>
</protein>
<dbReference type="EMBL" id="CP092878">
    <property type="protein sequence ID" value="UYV78511.1"/>
    <property type="molecule type" value="Genomic_DNA"/>
</dbReference>
<feature type="region of interest" description="Disordered" evidence="1">
    <location>
        <begin position="53"/>
        <end position="75"/>
    </location>
</feature>
<evidence type="ECO:0008006" key="4">
    <source>
        <dbReference type="Google" id="ProtNLM"/>
    </source>
</evidence>
<keyword evidence="3" id="KW-1185">Reference proteome</keyword>
<name>A0ABY6LE34_9ARAC</name>
<organism evidence="2 3">
    <name type="scientific">Cordylochernes scorpioides</name>
    <dbReference type="NCBI Taxonomy" id="51811"/>
    <lineage>
        <taxon>Eukaryota</taxon>
        <taxon>Metazoa</taxon>
        <taxon>Ecdysozoa</taxon>
        <taxon>Arthropoda</taxon>
        <taxon>Chelicerata</taxon>
        <taxon>Arachnida</taxon>
        <taxon>Pseudoscorpiones</taxon>
        <taxon>Cheliferoidea</taxon>
        <taxon>Chernetidae</taxon>
        <taxon>Cordylochernes</taxon>
    </lineage>
</organism>
<feature type="compositionally biased region" description="Polar residues" evidence="1">
    <location>
        <begin position="53"/>
        <end position="69"/>
    </location>
</feature>